<evidence type="ECO:0000256" key="4">
    <source>
        <dbReference type="ARBA" id="ARBA00023136"/>
    </source>
</evidence>
<dbReference type="OrthoDB" id="9836210at2759"/>
<dbReference type="InterPro" id="IPR018499">
    <property type="entry name" value="Tetraspanin/Peripherin"/>
</dbReference>
<evidence type="ECO:0000256" key="6">
    <source>
        <dbReference type="SAM" id="Phobius"/>
    </source>
</evidence>
<evidence type="ECO:0000256" key="2">
    <source>
        <dbReference type="ARBA" id="ARBA00022692"/>
    </source>
</evidence>
<feature type="transmembrane region" description="Helical" evidence="6">
    <location>
        <begin position="9"/>
        <end position="29"/>
    </location>
</feature>
<feature type="transmembrane region" description="Helical" evidence="6">
    <location>
        <begin position="49"/>
        <end position="70"/>
    </location>
</feature>
<organism evidence="7">
    <name type="scientific">Dendroctonus ponderosae</name>
    <name type="common">Mountain pine beetle</name>
    <dbReference type="NCBI Taxonomy" id="77166"/>
    <lineage>
        <taxon>Eukaryota</taxon>
        <taxon>Metazoa</taxon>
        <taxon>Ecdysozoa</taxon>
        <taxon>Arthropoda</taxon>
        <taxon>Hexapoda</taxon>
        <taxon>Insecta</taxon>
        <taxon>Pterygota</taxon>
        <taxon>Neoptera</taxon>
        <taxon>Endopterygota</taxon>
        <taxon>Coleoptera</taxon>
        <taxon>Polyphaga</taxon>
        <taxon>Cucujiformia</taxon>
        <taxon>Curculionidae</taxon>
        <taxon>Scolytinae</taxon>
        <taxon>Dendroctonus</taxon>
    </lineage>
</organism>
<feature type="compositionally biased region" description="Polar residues" evidence="5">
    <location>
        <begin position="306"/>
        <end position="315"/>
    </location>
</feature>
<keyword evidence="3 6" id="KW-1133">Transmembrane helix</keyword>
<dbReference type="HOGENOM" id="CLU_817017_0_0_1"/>
<dbReference type="Pfam" id="PF00335">
    <property type="entry name" value="Tetraspanin"/>
    <property type="match status" value="1"/>
</dbReference>
<name>N6U9X7_DENPD</name>
<evidence type="ECO:0000313" key="7">
    <source>
        <dbReference type="EMBL" id="ENN75422.1"/>
    </source>
</evidence>
<sequence>MIISEKTEINFVFVVYAIFGGNVIINWLIGLKICQKCVNQAHKKSTKSLLLVWYCAGTNAVITLLIIANMSRKANKHIIKSMKNSIQGGMKTYLSDFESKETIDRIQYELECCGFESYKDWYEVEWIDGTIINAKSPLVEELRFDQSKLTMPIVPWSCCKVDFPLQCLHDPLQQVGFTNIWVDEPNTVSDSLNTKGCVEKMKAPIGWVIDGFIMIISAIVFLHIIIILASRILYTSCRNAILLYDPEGTSPGWVFGRGDCGYARGKTLTEIMGITNEILEQRIIEQKRKERLKAKEEATPKKSGHSEYTTSSKTTGIVERLKKKTHKKEDKAHEEEPKTT</sequence>
<evidence type="ECO:0000256" key="1">
    <source>
        <dbReference type="ARBA" id="ARBA00004141"/>
    </source>
</evidence>
<keyword evidence="4 6" id="KW-0472">Membrane</keyword>
<dbReference type="GO" id="GO:0016020">
    <property type="term" value="C:membrane"/>
    <property type="evidence" value="ECO:0007669"/>
    <property type="project" value="UniProtKB-SubCell"/>
</dbReference>
<protein>
    <submittedName>
        <fullName evidence="7">Uncharacterized protein</fullName>
    </submittedName>
</protein>
<dbReference type="AlphaFoldDB" id="N6U9X7"/>
<gene>
    <name evidence="7" type="ORF">YQE_07973</name>
</gene>
<reference evidence="7" key="1">
    <citation type="journal article" date="2013" name="Genome Biol.">
        <title>Draft genome of the mountain pine beetle, Dendroctonus ponderosae Hopkins, a major forest pest.</title>
        <authorList>
            <person name="Keeling C.I."/>
            <person name="Yuen M.M."/>
            <person name="Liao N.Y."/>
            <person name="Docking T.R."/>
            <person name="Chan S.K."/>
            <person name="Taylor G.A."/>
            <person name="Palmquist D.L."/>
            <person name="Jackman S.D."/>
            <person name="Nguyen A."/>
            <person name="Li M."/>
            <person name="Henderson H."/>
            <person name="Janes J.K."/>
            <person name="Zhao Y."/>
            <person name="Pandoh P."/>
            <person name="Moore R."/>
            <person name="Sperling F.A."/>
            <person name="Huber D.P."/>
            <person name="Birol I."/>
            <person name="Jones S.J."/>
            <person name="Bohlmann J."/>
        </authorList>
    </citation>
    <scope>NUCLEOTIDE SEQUENCE</scope>
</reference>
<dbReference type="EMBL" id="KB741014">
    <property type="protein sequence ID" value="ENN75422.1"/>
    <property type="molecule type" value="Genomic_DNA"/>
</dbReference>
<dbReference type="OMA" id="MKFNQQR"/>
<feature type="region of interest" description="Disordered" evidence="5">
    <location>
        <begin position="291"/>
        <end position="340"/>
    </location>
</feature>
<comment type="subcellular location">
    <subcellularLocation>
        <location evidence="1">Membrane</location>
        <topology evidence="1">Multi-pass membrane protein</topology>
    </subcellularLocation>
</comment>
<keyword evidence="2 6" id="KW-0812">Transmembrane</keyword>
<feature type="non-terminal residue" evidence="7">
    <location>
        <position position="1"/>
    </location>
</feature>
<evidence type="ECO:0000256" key="5">
    <source>
        <dbReference type="SAM" id="MobiDB-lite"/>
    </source>
</evidence>
<accession>N6U9X7</accession>
<feature type="compositionally biased region" description="Basic and acidic residues" evidence="5">
    <location>
        <begin position="291"/>
        <end position="300"/>
    </location>
</feature>
<feature type="transmembrane region" description="Helical" evidence="6">
    <location>
        <begin position="205"/>
        <end position="229"/>
    </location>
</feature>
<dbReference type="Gene3D" id="1.10.1450.10">
    <property type="entry name" value="Tetraspanin"/>
    <property type="match status" value="1"/>
</dbReference>
<dbReference type="InterPro" id="IPR008952">
    <property type="entry name" value="Tetraspanin_EC2_sf"/>
</dbReference>
<proteinExistence type="predicted"/>
<dbReference type="SUPFAM" id="SSF48652">
    <property type="entry name" value="Tetraspanin"/>
    <property type="match status" value="1"/>
</dbReference>
<feature type="compositionally biased region" description="Basic and acidic residues" evidence="5">
    <location>
        <begin position="327"/>
        <end position="340"/>
    </location>
</feature>
<evidence type="ECO:0000256" key="3">
    <source>
        <dbReference type="ARBA" id="ARBA00022989"/>
    </source>
</evidence>